<dbReference type="FunFam" id="3.60.110.10:FF:000002">
    <property type="entry name" value="Nitrilase family member 2"/>
    <property type="match status" value="1"/>
</dbReference>
<dbReference type="InterPro" id="IPR045254">
    <property type="entry name" value="Nit1/2_C-N_Hydrolase"/>
</dbReference>
<dbReference type="PROSITE" id="PS50263">
    <property type="entry name" value="CN_HYDROLASE"/>
    <property type="match status" value="1"/>
</dbReference>
<dbReference type="RefSeq" id="WP_110942254.1">
    <property type="nucleotide sequence ID" value="NZ_FQZV01000053.1"/>
</dbReference>
<dbReference type="EMBL" id="FQZV01000053">
    <property type="protein sequence ID" value="SHJ92480.1"/>
    <property type="molecule type" value="Genomic_DNA"/>
</dbReference>
<dbReference type="PANTHER" id="PTHR23088:SF30">
    <property type="entry name" value="OMEGA-AMIDASE NIT2"/>
    <property type="match status" value="1"/>
</dbReference>
<evidence type="ECO:0000313" key="4">
    <source>
        <dbReference type="EMBL" id="SHJ92480.1"/>
    </source>
</evidence>
<dbReference type="InterPro" id="IPR003010">
    <property type="entry name" value="C-N_Hydrolase"/>
</dbReference>
<evidence type="ECO:0000313" key="5">
    <source>
        <dbReference type="Proteomes" id="UP000184536"/>
    </source>
</evidence>
<dbReference type="InterPro" id="IPR001110">
    <property type="entry name" value="UPF0012_CS"/>
</dbReference>
<sequence length="280" mass="31532">MSNFKIAVCQMLITNHKRDNLKKAEAFIREAAAAGSQWVVLPEMFNCPYDNKYFPEFAEAFPGATTTLLSDLAKELELFIIGGSIPEHCEDKIYNTSFIFDSQGRLTGKHRKVHLFDIDVAGGIRFQESEILSPGKSVTVVKTPQCPVGVAICYDMRFPELMRLMALEGAKVIVIPAAFNMTTGPGHWELLARTRALDNQVYFVTASPARNLEASYHAYGHSMIVNPWGTVVAQADEKEGIVYAEVDLGLVEKVRRELPLLMHRREDIYEVRKKGWEYSI</sequence>
<dbReference type="Gene3D" id="3.60.110.10">
    <property type="entry name" value="Carbon-nitrogen hydrolase"/>
    <property type="match status" value="1"/>
</dbReference>
<dbReference type="Pfam" id="PF00795">
    <property type="entry name" value="CN_hydrolase"/>
    <property type="match status" value="1"/>
</dbReference>
<dbReference type="OrthoDB" id="9811121at2"/>
<dbReference type="Proteomes" id="UP000184536">
    <property type="component" value="Unassembled WGS sequence"/>
</dbReference>
<dbReference type="AlphaFoldDB" id="A0A1M6N9R1"/>
<dbReference type="STRING" id="1121919.SAMN02745975_03244"/>
<dbReference type="CDD" id="cd07572">
    <property type="entry name" value="nit"/>
    <property type="match status" value="1"/>
</dbReference>
<proteinExistence type="inferred from homology"/>
<evidence type="ECO:0000256" key="2">
    <source>
        <dbReference type="ARBA" id="ARBA00022801"/>
    </source>
</evidence>
<dbReference type="GO" id="GO:0006528">
    <property type="term" value="P:asparagine metabolic process"/>
    <property type="evidence" value="ECO:0007669"/>
    <property type="project" value="TreeGrafter"/>
</dbReference>
<gene>
    <name evidence="4" type="ORF">SAMN02745975_03244</name>
</gene>
<dbReference type="InterPro" id="IPR036526">
    <property type="entry name" value="C-N_Hydrolase_sf"/>
</dbReference>
<dbReference type="GO" id="GO:0006107">
    <property type="term" value="P:oxaloacetate metabolic process"/>
    <property type="evidence" value="ECO:0007669"/>
    <property type="project" value="TreeGrafter"/>
</dbReference>
<organism evidence="4 5">
    <name type="scientific">Geosporobacter subterraneus DSM 17957</name>
    <dbReference type="NCBI Taxonomy" id="1121919"/>
    <lineage>
        <taxon>Bacteria</taxon>
        <taxon>Bacillati</taxon>
        <taxon>Bacillota</taxon>
        <taxon>Clostridia</taxon>
        <taxon>Peptostreptococcales</taxon>
        <taxon>Thermotaleaceae</taxon>
        <taxon>Geosporobacter</taxon>
    </lineage>
</organism>
<protein>
    <submittedName>
        <fullName evidence="4">Predicted amidohydrolase</fullName>
    </submittedName>
</protein>
<comment type="similarity">
    <text evidence="1">Belongs to the carbon-nitrogen hydrolase superfamily. NIT1/NIT2 family.</text>
</comment>
<dbReference type="PROSITE" id="PS01227">
    <property type="entry name" value="UPF0012"/>
    <property type="match status" value="1"/>
</dbReference>
<reference evidence="5" key="1">
    <citation type="submission" date="2016-11" db="EMBL/GenBank/DDBJ databases">
        <authorList>
            <person name="Varghese N."/>
            <person name="Submissions S."/>
        </authorList>
    </citation>
    <scope>NUCLEOTIDE SEQUENCE [LARGE SCALE GENOMIC DNA]</scope>
    <source>
        <strain evidence="5">DSM 17957</strain>
    </source>
</reference>
<keyword evidence="5" id="KW-1185">Reference proteome</keyword>
<dbReference type="GO" id="GO:0050152">
    <property type="term" value="F:omega-amidase activity"/>
    <property type="evidence" value="ECO:0007669"/>
    <property type="project" value="TreeGrafter"/>
</dbReference>
<dbReference type="PANTHER" id="PTHR23088">
    <property type="entry name" value="NITRILASE-RELATED"/>
    <property type="match status" value="1"/>
</dbReference>
<dbReference type="SUPFAM" id="SSF56317">
    <property type="entry name" value="Carbon-nitrogen hydrolase"/>
    <property type="match status" value="1"/>
</dbReference>
<keyword evidence="2 4" id="KW-0378">Hydrolase</keyword>
<evidence type="ECO:0000259" key="3">
    <source>
        <dbReference type="PROSITE" id="PS50263"/>
    </source>
</evidence>
<name>A0A1M6N9R1_9FIRM</name>
<evidence type="ECO:0000256" key="1">
    <source>
        <dbReference type="ARBA" id="ARBA00010613"/>
    </source>
</evidence>
<dbReference type="GO" id="GO:0006541">
    <property type="term" value="P:glutamine metabolic process"/>
    <property type="evidence" value="ECO:0007669"/>
    <property type="project" value="TreeGrafter"/>
</dbReference>
<accession>A0A1M6N9R1</accession>
<feature type="domain" description="CN hydrolase" evidence="3">
    <location>
        <begin position="4"/>
        <end position="248"/>
    </location>
</feature>